<evidence type="ECO:0000256" key="14">
    <source>
        <dbReference type="SAM" id="Phobius"/>
    </source>
</evidence>
<evidence type="ECO:0000259" key="15">
    <source>
        <dbReference type="PROSITE" id="PS50222"/>
    </source>
</evidence>
<dbReference type="GO" id="GO:0016020">
    <property type="term" value="C:membrane"/>
    <property type="evidence" value="ECO:0007669"/>
    <property type="project" value="UniProtKB-SubCell"/>
</dbReference>
<name>A0A1Q9DJZ9_SYMMI</name>
<dbReference type="GO" id="GO:0005216">
    <property type="term" value="F:monoatomic ion channel activity"/>
    <property type="evidence" value="ECO:0007669"/>
    <property type="project" value="InterPro"/>
</dbReference>
<dbReference type="InterPro" id="IPR011992">
    <property type="entry name" value="EF-hand-dom_pair"/>
</dbReference>
<feature type="region of interest" description="Disordered" evidence="13">
    <location>
        <begin position="1"/>
        <end position="27"/>
    </location>
</feature>
<reference evidence="16 17" key="1">
    <citation type="submission" date="2016-02" db="EMBL/GenBank/DDBJ databases">
        <title>Genome analysis of coral dinoflagellate symbionts highlights evolutionary adaptations to a symbiotic lifestyle.</title>
        <authorList>
            <person name="Aranda M."/>
            <person name="Li Y."/>
            <person name="Liew Y.J."/>
            <person name="Baumgarten S."/>
            <person name="Simakov O."/>
            <person name="Wilson M."/>
            <person name="Piel J."/>
            <person name="Ashoor H."/>
            <person name="Bougouffa S."/>
            <person name="Bajic V.B."/>
            <person name="Ryu T."/>
            <person name="Ravasi T."/>
            <person name="Bayer T."/>
            <person name="Micklem G."/>
            <person name="Kim H."/>
            <person name="Bhak J."/>
            <person name="Lajeunesse T.C."/>
            <person name="Voolstra C.R."/>
        </authorList>
    </citation>
    <scope>NUCLEOTIDE SEQUENCE [LARGE SCALE GENOMIC DNA]</scope>
    <source>
        <strain evidence="16 17">CCMP2467</strain>
    </source>
</reference>
<dbReference type="Gene3D" id="1.10.287.70">
    <property type="match status" value="1"/>
</dbReference>
<evidence type="ECO:0000256" key="4">
    <source>
        <dbReference type="ARBA" id="ARBA00010467"/>
    </source>
</evidence>
<keyword evidence="8" id="KW-0779">Telomere</keyword>
<keyword evidence="9 14" id="KW-1133">Transmembrane helix</keyword>
<evidence type="ECO:0000256" key="3">
    <source>
        <dbReference type="ARBA" id="ARBA00004574"/>
    </source>
</evidence>
<evidence type="ECO:0000256" key="11">
    <source>
        <dbReference type="ARBA" id="ARBA00023242"/>
    </source>
</evidence>
<comment type="caution">
    <text evidence="16">The sequence shown here is derived from an EMBL/GenBank/DDBJ whole genome shotgun (WGS) entry which is preliminary data.</text>
</comment>
<dbReference type="CDD" id="cd00051">
    <property type="entry name" value="EFh"/>
    <property type="match status" value="1"/>
</dbReference>
<keyword evidence="6 14" id="KW-0812">Transmembrane</keyword>
<feature type="region of interest" description="Disordered" evidence="13">
    <location>
        <begin position="2010"/>
        <end position="2031"/>
    </location>
</feature>
<evidence type="ECO:0000256" key="2">
    <source>
        <dbReference type="ARBA" id="ARBA00004141"/>
    </source>
</evidence>
<dbReference type="GO" id="GO:0070187">
    <property type="term" value="C:shelterin complex"/>
    <property type="evidence" value="ECO:0007669"/>
    <property type="project" value="TreeGrafter"/>
</dbReference>
<evidence type="ECO:0000256" key="5">
    <source>
        <dbReference type="ARBA" id="ARBA00022454"/>
    </source>
</evidence>
<evidence type="ECO:0000256" key="8">
    <source>
        <dbReference type="ARBA" id="ARBA00022895"/>
    </source>
</evidence>
<feature type="repeat" description="ANK" evidence="12">
    <location>
        <begin position="1228"/>
        <end position="1260"/>
    </location>
</feature>
<dbReference type="Gene3D" id="1.10.10.60">
    <property type="entry name" value="Homeodomain-like"/>
    <property type="match status" value="1"/>
</dbReference>
<dbReference type="Gene3D" id="1.20.120.350">
    <property type="entry name" value="Voltage-gated potassium channels. Chain C"/>
    <property type="match status" value="1"/>
</dbReference>
<feature type="transmembrane region" description="Helical" evidence="14">
    <location>
        <begin position="1610"/>
        <end position="1628"/>
    </location>
</feature>
<feature type="region of interest" description="Disordered" evidence="13">
    <location>
        <begin position="2054"/>
        <end position="2074"/>
    </location>
</feature>
<dbReference type="GO" id="GO:0031848">
    <property type="term" value="P:protection from non-homologous end joining at telomere"/>
    <property type="evidence" value="ECO:0007669"/>
    <property type="project" value="TreeGrafter"/>
</dbReference>
<dbReference type="PANTHER" id="PTHR16466:SF6">
    <property type="entry name" value="TELOMERIC REPEAT-BINDING FACTOR 2-INTERACTING PROTEIN 1"/>
    <property type="match status" value="1"/>
</dbReference>
<organism evidence="16 17">
    <name type="scientific">Symbiodinium microadriaticum</name>
    <name type="common">Dinoflagellate</name>
    <name type="synonym">Zooxanthella microadriatica</name>
    <dbReference type="NCBI Taxonomy" id="2951"/>
    <lineage>
        <taxon>Eukaryota</taxon>
        <taxon>Sar</taxon>
        <taxon>Alveolata</taxon>
        <taxon>Dinophyceae</taxon>
        <taxon>Suessiales</taxon>
        <taxon>Symbiodiniaceae</taxon>
        <taxon>Symbiodinium</taxon>
    </lineage>
</organism>
<dbReference type="SMART" id="SM00248">
    <property type="entry name" value="ANK"/>
    <property type="match status" value="2"/>
</dbReference>
<dbReference type="EMBL" id="LSRX01000501">
    <property type="protein sequence ID" value="OLP95470.1"/>
    <property type="molecule type" value="Genomic_DNA"/>
</dbReference>
<dbReference type="Gene3D" id="1.10.238.10">
    <property type="entry name" value="EF-hand"/>
    <property type="match status" value="1"/>
</dbReference>
<feature type="transmembrane region" description="Helical" evidence="14">
    <location>
        <begin position="1684"/>
        <end position="1706"/>
    </location>
</feature>
<dbReference type="InterPro" id="IPR005821">
    <property type="entry name" value="Ion_trans_dom"/>
</dbReference>
<dbReference type="GO" id="GO:0010833">
    <property type="term" value="P:telomere maintenance via telomere lengthening"/>
    <property type="evidence" value="ECO:0007669"/>
    <property type="project" value="TreeGrafter"/>
</dbReference>
<dbReference type="InterPro" id="IPR015010">
    <property type="entry name" value="TERF2IP_Myb"/>
</dbReference>
<evidence type="ECO:0000256" key="9">
    <source>
        <dbReference type="ARBA" id="ARBA00022989"/>
    </source>
</evidence>
<keyword evidence="5" id="KW-0158">Chromosome</keyword>
<feature type="transmembrane region" description="Helical" evidence="14">
    <location>
        <begin position="1762"/>
        <end position="1784"/>
    </location>
</feature>
<dbReference type="InterPro" id="IPR036770">
    <property type="entry name" value="Ankyrin_rpt-contain_sf"/>
</dbReference>
<keyword evidence="17" id="KW-1185">Reference proteome</keyword>
<protein>
    <submittedName>
        <fullName evidence="16">Telomeric repeat-binding factor 2-interacting protein 1</fullName>
    </submittedName>
</protein>
<keyword evidence="12" id="KW-0040">ANK repeat</keyword>
<feature type="compositionally biased region" description="Basic and acidic residues" evidence="13">
    <location>
        <begin position="1554"/>
        <end position="1587"/>
    </location>
</feature>
<dbReference type="CDD" id="cd11655">
    <property type="entry name" value="rap1_myb-like"/>
    <property type="match status" value="1"/>
</dbReference>
<dbReference type="InterPro" id="IPR018247">
    <property type="entry name" value="EF_Hand_1_Ca_BS"/>
</dbReference>
<keyword evidence="11" id="KW-0539">Nucleus</keyword>
<evidence type="ECO:0000256" key="7">
    <source>
        <dbReference type="ARBA" id="ARBA00022837"/>
    </source>
</evidence>
<evidence type="ECO:0000256" key="1">
    <source>
        <dbReference type="ARBA" id="ARBA00004123"/>
    </source>
</evidence>
<feature type="domain" description="EF-hand" evidence="15">
    <location>
        <begin position="1887"/>
        <end position="1922"/>
    </location>
</feature>
<evidence type="ECO:0000313" key="17">
    <source>
        <dbReference type="Proteomes" id="UP000186817"/>
    </source>
</evidence>
<feature type="compositionally biased region" description="Basic and acidic residues" evidence="13">
    <location>
        <begin position="366"/>
        <end position="386"/>
    </location>
</feature>
<evidence type="ECO:0000313" key="16">
    <source>
        <dbReference type="EMBL" id="OLP95470.1"/>
    </source>
</evidence>
<dbReference type="Pfam" id="PF12796">
    <property type="entry name" value="Ank_2"/>
    <property type="match status" value="1"/>
</dbReference>
<dbReference type="InterPro" id="IPR039595">
    <property type="entry name" value="TE2IP/Rap1"/>
</dbReference>
<feature type="compositionally biased region" description="Basic and acidic residues" evidence="13">
    <location>
        <begin position="488"/>
        <end position="502"/>
    </location>
</feature>
<dbReference type="PROSITE" id="PS00018">
    <property type="entry name" value="EF_HAND_1"/>
    <property type="match status" value="2"/>
</dbReference>
<feature type="region of interest" description="Disordered" evidence="13">
    <location>
        <begin position="484"/>
        <end position="517"/>
    </location>
</feature>
<dbReference type="Gene3D" id="1.25.40.20">
    <property type="entry name" value="Ankyrin repeat-containing domain"/>
    <property type="match status" value="1"/>
</dbReference>
<dbReference type="SUPFAM" id="SSF46689">
    <property type="entry name" value="Homeodomain-like"/>
    <property type="match status" value="1"/>
</dbReference>
<evidence type="ECO:0000256" key="13">
    <source>
        <dbReference type="SAM" id="MobiDB-lite"/>
    </source>
</evidence>
<gene>
    <name evidence="16" type="primary">TERF2IP</name>
    <name evidence="16" type="ORF">AK812_SmicGene22389</name>
</gene>
<keyword evidence="10 14" id="KW-0472">Membrane</keyword>
<dbReference type="Proteomes" id="UP000186817">
    <property type="component" value="Unassembled WGS sequence"/>
</dbReference>
<dbReference type="OrthoDB" id="435460at2759"/>
<dbReference type="InterPro" id="IPR009057">
    <property type="entry name" value="Homeodomain-like_sf"/>
</dbReference>
<feature type="compositionally biased region" description="Acidic residues" evidence="13">
    <location>
        <begin position="558"/>
        <end position="570"/>
    </location>
</feature>
<feature type="transmembrane region" description="Helical" evidence="14">
    <location>
        <begin position="1839"/>
        <end position="1863"/>
    </location>
</feature>
<dbReference type="SUPFAM" id="SSF48403">
    <property type="entry name" value="Ankyrin repeat"/>
    <property type="match status" value="1"/>
</dbReference>
<comment type="subcellular location">
    <subcellularLocation>
        <location evidence="3">Chromosome</location>
        <location evidence="3">Telomere</location>
    </subcellularLocation>
    <subcellularLocation>
        <location evidence="2">Membrane</location>
        <topology evidence="2">Multi-pass membrane protein</topology>
    </subcellularLocation>
    <subcellularLocation>
        <location evidence="1">Nucleus</location>
    </subcellularLocation>
</comment>
<sequence length="2074" mass="232719">MAMLSPEFRPSAPVPSAPSRTPASRGKPWCRQVVSAAGFTIAATSSAWRRRIILRQGVQDKVLDLSELDQRIQEMQSLRVRELRAQLESLGLSTRGRVDRESLVELLETEGRRVLSTGHSGEEGTDAEAGQVRAHDMHREASDPTIRSIMKRGKPAMAASQLRELKKEAKATPPSEIFVEVGKQLSFYVPPCQDGARLRTMVREGGGCLVEKPTEHVINIIPEGSPPAGDRTAVSSRFILDSVANGQLQKVKDYIVYKKKAAGILGADGAGPREGKVKAERKKFTAEDDAALIRWVKSNPGLRPQGRELWERAQRAKVTKHSWQSMHNRYRRHVSDKTEMQKPGALALQLAKEKAEAATGKPAKKPIQEKPERKRKKAEPIVEKAPDIPASKQWPQDHLAGVPQWLRKTQKMGGPSPDLSESPAPESAKPEELPPEVQQKLEELRALKARDLRKQMIALGLNCEGRVDKESLLELLEDQGADAILRPPKKEETKKKKNPFKDKKMKKPPVAAKPKTLDPTSLIASSEDLAKLRLLMVLPWKDLDARLDDIYQRSVGDLDEASSEDGETEEEGGKAARQEKTGCIIEDVAERAITVKQLRSLRTFLQYLTKTELLKHTTDHSKKKASHGKLIPWTSLNMYHITNEVIKKVIPHVDPKGEHLDEDRRWYSWVEFVAEEPQPAKIMFSHWWGGRFMDFMQAVDKMTMDRALSIYTPIWICTFANCQFGENFGSKLMDCPFIRTLKTVDLTVLVVDYQAGSLTRTWCGLEVHYTTNNDIDFVLYTSAGRVGSTYVSGGPLVEAVKTWDIRSSEASDPQYRRQILNYVAKVNELEGLKKDADGQMVLDKMGRPCLDGNAKDPSWPNRSNGEQEYAHEANLFKKHAKRFEDLNMMVRLRVMANLGLPKKAKGCEVAEMALRGVTLNQLRVFTVKLEASCPWRDDDEDCPWFERLDVEREGPVEFEHLRIEHVSEWVKELTEERSCSYMELVADGPQKPQYAVTFSSSNFWHERMSAIELFAEAQHLPDSTIFFVEILGVNQHDDDEDAEVCWKSVKTEVEGIICQLSKSSELQEDETINISIGQMIFEVGTDKGIYFASSDGVLACSQAFRSGNWVHGDFDVQVIYRLLKSLLSGADEEEDEDGEVVESNNSYYRGLLRLHQWLAGPVLRRAARNDDVQAIKDICSLPGLRLSSDTMKDNVGRMPLHIAIACRSWSAMTALLEAKMDPNVEDDMKDRPLHYAALAGHAAAAKELVAAGADPWAENCFTENALEVARQSPAAFLGVNTSEVGKILKDATAGIPSKKALGLFRAFVRDQRRPSAAGSGLERMQFAKLAGASAEARIFLLRGVSDYGLETSAKVITIELEVGMSPLRFVVDTACHHSVMKESLANNLFQARFCGAPDWAQEEESRGHQRRRIEPPLLLMAEPPRDIPGIPDQPAATDMPSQDDQCYGDESQTLRTWLSEELARQNAALCRHLDQALEKQAKSQKRDLEQLAANFSSTQKHMNDLRMAGLAMPAPGKSDSKSASGLNDAPPLPNATSSRSRNSSDTSSLNTASTEHDQVDGNRRPSRMEKAWQEAQEAKKEQEKAEKTLAQGTTYNRLVTRVEIDFKESVVDAVVSFLVVLYTFILLLQTQWRGSQAAVILGLEDPDASSWPGAEMAFFIVDHVFNAIFVLEIAWRLYMHKLSFLCDVFGVFDVLVVVATSIDVYVLQPFDAGYAQNFAVGRLTRIFRLMRIFRVLRVMRFAKNLQQLRLLGDVLSKCLSPLMWALLVLGIIMVGTGVLMSQLLVEHVLDTTADEENRRWVYNYYGNAIKATYSVFEATFSGSWPLLARPLIHEVSEWFCLFWIAYQVVIGFAVMRVIGALFLNETIRAANSDGEAEVLRKMKEKEAFSQKVYQFFTAADASGDGRLSYEELEAALQEPGVEAWLKALELEIHEAYTLFSLLDDDQDGEVSYEEFLHSALRLKGNARAIDSIMIMHEQVKMRDDVKRLSDMVTSSFSEAQKIRDRIEGRMGPKTVPDVQVRHPHPDHRNSMGSGFHYLSDLFVPPEKVKQRIAQRRASATGAELQIRRGSNHLE</sequence>
<dbReference type="Pfam" id="PF08914">
    <property type="entry name" value="Myb_Rap1"/>
    <property type="match status" value="1"/>
</dbReference>
<feature type="domain" description="EF-hand" evidence="15">
    <location>
        <begin position="1930"/>
        <end position="1965"/>
    </location>
</feature>
<feature type="region of interest" description="Disordered" evidence="13">
    <location>
        <begin position="1510"/>
        <end position="1587"/>
    </location>
</feature>
<dbReference type="InterPro" id="IPR027359">
    <property type="entry name" value="Volt_channel_dom_sf"/>
</dbReference>
<dbReference type="SUPFAM" id="SSF47473">
    <property type="entry name" value="EF-hand"/>
    <property type="match status" value="1"/>
</dbReference>
<dbReference type="GO" id="GO:0005509">
    <property type="term" value="F:calcium ion binding"/>
    <property type="evidence" value="ECO:0007669"/>
    <property type="project" value="InterPro"/>
</dbReference>
<comment type="similarity">
    <text evidence="4">Belongs to the RAP1 family.</text>
</comment>
<dbReference type="SUPFAM" id="SSF81324">
    <property type="entry name" value="Voltage-gated potassium channels"/>
    <property type="match status" value="1"/>
</dbReference>
<dbReference type="Pfam" id="PF00520">
    <property type="entry name" value="Ion_trans"/>
    <property type="match status" value="1"/>
</dbReference>
<feature type="repeat" description="ANK" evidence="12">
    <location>
        <begin position="1195"/>
        <end position="1227"/>
    </location>
</feature>
<dbReference type="PROSITE" id="PS50222">
    <property type="entry name" value="EF_HAND_2"/>
    <property type="match status" value="2"/>
</dbReference>
<evidence type="ECO:0000256" key="6">
    <source>
        <dbReference type="ARBA" id="ARBA00022692"/>
    </source>
</evidence>
<feature type="transmembrane region" description="Helical" evidence="14">
    <location>
        <begin position="1804"/>
        <end position="1827"/>
    </location>
</feature>
<dbReference type="InterPro" id="IPR002110">
    <property type="entry name" value="Ankyrin_rpt"/>
</dbReference>
<keyword evidence="7" id="KW-0106">Calcium</keyword>
<feature type="compositionally biased region" description="Low complexity" evidence="13">
    <location>
        <begin position="1536"/>
        <end position="1548"/>
    </location>
</feature>
<accession>A0A1Q9DJZ9</accession>
<dbReference type="PROSITE" id="PS50088">
    <property type="entry name" value="ANK_REPEAT"/>
    <property type="match status" value="2"/>
</dbReference>
<dbReference type="PANTHER" id="PTHR16466">
    <property type="entry name" value="TELOMERE REPEAT-BINDING FACTOR 2-INTERACTING PROTEIN 1"/>
    <property type="match status" value="1"/>
</dbReference>
<dbReference type="SMART" id="SM00054">
    <property type="entry name" value="EFh"/>
    <property type="match status" value="2"/>
</dbReference>
<evidence type="ECO:0000256" key="10">
    <source>
        <dbReference type="ARBA" id="ARBA00023136"/>
    </source>
</evidence>
<proteinExistence type="inferred from homology"/>
<dbReference type="PROSITE" id="PS50297">
    <property type="entry name" value="ANK_REP_REGION"/>
    <property type="match status" value="1"/>
</dbReference>
<feature type="region of interest" description="Disordered" evidence="13">
    <location>
        <begin position="558"/>
        <end position="579"/>
    </location>
</feature>
<feature type="region of interest" description="Disordered" evidence="13">
    <location>
        <begin position="350"/>
        <end position="436"/>
    </location>
</feature>
<dbReference type="GO" id="GO:0042162">
    <property type="term" value="F:telomeric DNA binding"/>
    <property type="evidence" value="ECO:0007669"/>
    <property type="project" value="TreeGrafter"/>
</dbReference>
<feature type="region of interest" description="Disordered" evidence="13">
    <location>
        <begin position="116"/>
        <end position="141"/>
    </location>
</feature>
<dbReference type="Pfam" id="PF13499">
    <property type="entry name" value="EF-hand_7"/>
    <property type="match status" value="1"/>
</dbReference>
<evidence type="ECO:0000256" key="12">
    <source>
        <dbReference type="PROSITE-ProRule" id="PRU00023"/>
    </source>
</evidence>
<dbReference type="InterPro" id="IPR002048">
    <property type="entry name" value="EF_hand_dom"/>
</dbReference>